<evidence type="ECO:0000259" key="3">
    <source>
        <dbReference type="SMART" id="SM01027"/>
    </source>
</evidence>
<dbReference type="SUPFAM" id="SSF56281">
    <property type="entry name" value="Metallo-hydrolase/oxidoreductase"/>
    <property type="match status" value="1"/>
</dbReference>
<dbReference type="PANTHER" id="PTHR11203:SF37">
    <property type="entry name" value="INTEGRATOR COMPLEX SUBUNIT 11"/>
    <property type="match status" value="1"/>
</dbReference>
<dbReference type="GO" id="GO:0004521">
    <property type="term" value="F:RNA endonuclease activity"/>
    <property type="evidence" value="ECO:0007669"/>
    <property type="project" value="TreeGrafter"/>
</dbReference>
<dbReference type="PANTHER" id="PTHR11203">
    <property type="entry name" value="CLEAVAGE AND POLYADENYLATION SPECIFICITY FACTOR FAMILY MEMBER"/>
    <property type="match status" value="1"/>
</dbReference>
<dbReference type="InterPro" id="IPR050698">
    <property type="entry name" value="MBL"/>
</dbReference>
<dbReference type="Pfam" id="PF10996">
    <property type="entry name" value="Beta-Casp"/>
    <property type="match status" value="1"/>
</dbReference>
<dbReference type="SMART" id="SM00849">
    <property type="entry name" value="Lactamase_B"/>
    <property type="match status" value="1"/>
</dbReference>
<dbReference type="EMBL" id="LBWF01000001">
    <property type="protein sequence ID" value="KKR02573.1"/>
    <property type="molecule type" value="Genomic_DNA"/>
</dbReference>
<dbReference type="InterPro" id="IPR036866">
    <property type="entry name" value="RibonucZ/Hydroxyglut_hydro"/>
</dbReference>
<feature type="domain" description="Beta-Casp" evidence="3">
    <location>
        <begin position="277"/>
        <end position="392"/>
    </location>
</feature>
<keyword evidence="1" id="KW-0378">Hydrolase</keyword>
<organism evidence="4 5">
    <name type="scientific">Yanofskybacteria sp. (strain GW2011_GWA1_39_13)</name>
    <dbReference type="NCBI Taxonomy" id="1619019"/>
    <lineage>
        <taxon>Bacteria</taxon>
        <taxon>Candidatus Yanofskyibacteriota</taxon>
    </lineage>
</organism>
<evidence type="ECO:0000313" key="5">
    <source>
        <dbReference type="Proteomes" id="UP000034845"/>
    </source>
</evidence>
<protein>
    <submittedName>
        <fullName evidence="4">RNA-metabolising metallo-beta-lactamase</fullName>
    </submittedName>
</protein>
<dbReference type="Gene3D" id="3.40.50.10890">
    <property type="match status" value="1"/>
</dbReference>
<dbReference type="GO" id="GO:0016787">
    <property type="term" value="F:hydrolase activity"/>
    <property type="evidence" value="ECO:0007669"/>
    <property type="project" value="UniProtKB-KW"/>
</dbReference>
<feature type="domain" description="Metallo-beta-lactamase" evidence="2">
    <location>
        <begin position="14"/>
        <end position="225"/>
    </location>
</feature>
<dbReference type="Gene3D" id="3.60.15.10">
    <property type="entry name" value="Ribonuclease Z/Hydroxyacylglutathione hydrolase-like"/>
    <property type="match status" value="1"/>
</dbReference>
<evidence type="ECO:0000259" key="2">
    <source>
        <dbReference type="SMART" id="SM00849"/>
    </source>
</evidence>
<gene>
    <name evidence="4" type="ORF">UT29_C0001G0053</name>
</gene>
<dbReference type="InterPro" id="IPR022712">
    <property type="entry name" value="Beta_Casp"/>
</dbReference>
<dbReference type="AlphaFoldDB" id="A0A0G0MHB9"/>
<dbReference type="InterPro" id="IPR001279">
    <property type="entry name" value="Metallo-B-lactamas"/>
</dbReference>
<reference evidence="4 5" key="1">
    <citation type="journal article" date="2015" name="Nature">
        <title>rRNA introns, odd ribosomes, and small enigmatic genomes across a large radiation of phyla.</title>
        <authorList>
            <person name="Brown C.T."/>
            <person name="Hug L.A."/>
            <person name="Thomas B.C."/>
            <person name="Sharon I."/>
            <person name="Castelle C.J."/>
            <person name="Singh A."/>
            <person name="Wilkins M.J."/>
            <person name="Williams K.H."/>
            <person name="Banfield J.F."/>
        </authorList>
    </citation>
    <scope>NUCLEOTIDE SEQUENCE [LARGE SCALE GENOMIC DNA]</scope>
    <source>
        <strain evidence="5">GW2011_GWA1_39_13</strain>
    </source>
</reference>
<evidence type="ECO:0000313" key="4">
    <source>
        <dbReference type="EMBL" id="KKR02573.1"/>
    </source>
</evidence>
<comment type="caution">
    <text evidence="4">The sequence shown here is derived from an EMBL/GenBank/DDBJ whole genome shotgun (WGS) entry which is preliminary data.</text>
</comment>
<dbReference type="Proteomes" id="UP000034845">
    <property type="component" value="Unassembled WGS sequence"/>
</dbReference>
<dbReference type="Pfam" id="PF00753">
    <property type="entry name" value="Lactamase_B"/>
    <property type="match status" value="1"/>
</dbReference>
<evidence type="ECO:0000256" key="1">
    <source>
        <dbReference type="ARBA" id="ARBA00022801"/>
    </source>
</evidence>
<accession>A0A0G0MHB9</accession>
<proteinExistence type="predicted"/>
<name>A0A0G0MHB9_YANXG</name>
<sequence>MSMFCEYGQQAGIGASMSVIRKDGKVIVVDSGISFEKNGELNFQLGPTGNYLQGEYVDLFILTHDHADHSGSAPRFVREHPEAVVVMSKKVNESLWVMLYDSLKIQTFDIKKAAGQGVTIEQIFNEDDLVNFLNGANLLIIEEPGWYNDIVEGWDIGFYWAGHNPGAISAYMIPPSGKPIQITGDVSTHNLGIVDGVLTPPESFLNGFYELPGLTLITEATNGNRSINRRPGRSLQEDLAHHIEKIDKAFFKTIDLVASRGGVAFCPAFANNRIPRLVKKLVQAGYPVWVDGLGRKMTHIQLQEAEQWKKEGKLNFFSEDRVQGSQEREAADRGELGFCVILAPSATLEKGFAVEHAERILPGTNNALISTGHIFEGSVTKQIFEIERGRTIWLNRFKAGPVAVNVRCDVHHFDYTGHDYQDGLAERILKAQPETLIIHHCNDDGFTGLVDKVTSNPNLMCRDIHRGIHLQEIPLA</sequence>
<dbReference type="SMART" id="SM01027">
    <property type="entry name" value="Beta-Casp"/>
    <property type="match status" value="1"/>
</dbReference>